<evidence type="ECO:0000313" key="4">
    <source>
        <dbReference type="RefSeq" id="XP_038971158.1"/>
    </source>
</evidence>
<sequence>MDRKGKQPAAKASEAAARGNGESTATRSKPTGRGVRPNAWSKPGPWITHWPSAEEVDRLSRRFPEVLRPPEEPIEAARQVWEGRAAIVRSFGRRIPAEWVAKDVATRAKLEGVVAVPLADDYIALRFWSTEDRDRVLRGGPWVVAGQLLAMSPWVPDFEPGDGTVNRALVWLRLPRLPPEYWSTTTILHIAARAGQPVAVDEVTEQQVAMGFARVKVAIDPTEPLRPGVLIQGKTKVRWQPFVFENVPVLCLSCGRMGHTEATCRFRTTAGAHREVHPAATEAGDNPDLPTFGGGVDVQGPVYGPWMVATRRKIPRGDLPPRPNEPPGPDHGAGSSAGRPGSPVVASSSPATASPADTAGWQKPAKVARRRSPAAAEGEGLQLAPPLGPFQVDLAEDDLLGDDESEPAEPDRRGGTTGMRADLGPSQVPLMQAETGSGGPAVARAQVQKRPRP</sequence>
<dbReference type="AlphaFoldDB" id="A0A8B8ZI73"/>
<dbReference type="InterPro" id="IPR040256">
    <property type="entry name" value="At4g02000-like"/>
</dbReference>
<dbReference type="PANTHER" id="PTHR31286:SF99">
    <property type="entry name" value="DUF4283 DOMAIN-CONTAINING PROTEIN"/>
    <property type="match status" value="1"/>
</dbReference>
<dbReference type="RefSeq" id="XP_038971158.1">
    <property type="nucleotide sequence ID" value="XM_039115230.1"/>
</dbReference>
<dbReference type="Pfam" id="PF14111">
    <property type="entry name" value="DUF4283"/>
    <property type="match status" value="1"/>
</dbReference>
<dbReference type="InterPro" id="IPR025558">
    <property type="entry name" value="DUF4283"/>
</dbReference>
<dbReference type="KEGG" id="pda:103696317"/>
<reference evidence="4" key="2">
    <citation type="submission" date="2025-08" db="UniProtKB">
        <authorList>
            <consortium name="RefSeq"/>
        </authorList>
    </citation>
    <scope>IDENTIFICATION</scope>
    <source>
        <tissue evidence="4">Young leaves</tissue>
    </source>
</reference>
<reference evidence="3" key="1">
    <citation type="journal article" date="2019" name="Nat. Commun.">
        <title>Genome-wide association mapping of date palm fruit traits.</title>
        <authorList>
            <person name="Hazzouri K.M."/>
            <person name="Gros-Balthazard M."/>
            <person name="Flowers J.M."/>
            <person name="Copetti D."/>
            <person name="Lemansour A."/>
            <person name="Lebrun M."/>
            <person name="Masmoudi K."/>
            <person name="Ferrand S."/>
            <person name="Dhar M.I."/>
            <person name="Fresquez Z.A."/>
            <person name="Rosas U."/>
            <person name="Zhang J."/>
            <person name="Talag J."/>
            <person name="Lee S."/>
            <person name="Kudrna D."/>
            <person name="Powell R.F."/>
            <person name="Leitch I.J."/>
            <person name="Krueger R.R."/>
            <person name="Wing R.A."/>
            <person name="Amiri K.M.A."/>
            <person name="Purugganan M.D."/>
        </authorList>
    </citation>
    <scope>NUCLEOTIDE SEQUENCE [LARGE SCALE GENOMIC DNA]</scope>
    <source>
        <strain evidence="3">cv. Khalas</strain>
    </source>
</reference>
<protein>
    <submittedName>
        <fullName evidence="4">Uncharacterized protein LOC103696317</fullName>
    </submittedName>
</protein>
<feature type="domain" description="DUF4283" evidence="2">
    <location>
        <begin position="118"/>
        <end position="160"/>
    </location>
</feature>
<proteinExistence type="predicted"/>
<feature type="compositionally biased region" description="Low complexity" evidence="1">
    <location>
        <begin position="332"/>
        <end position="360"/>
    </location>
</feature>
<evidence type="ECO:0000259" key="2">
    <source>
        <dbReference type="Pfam" id="PF14111"/>
    </source>
</evidence>
<evidence type="ECO:0000256" key="1">
    <source>
        <dbReference type="SAM" id="MobiDB-lite"/>
    </source>
</evidence>
<name>A0A8B8ZI73_PHODC</name>
<feature type="compositionally biased region" description="Pro residues" evidence="1">
    <location>
        <begin position="318"/>
        <end position="329"/>
    </location>
</feature>
<feature type="region of interest" description="Disordered" evidence="1">
    <location>
        <begin position="1"/>
        <end position="47"/>
    </location>
</feature>
<gene>
    <name evidence="4" type="primary">LOC103696317</name>
</gene>
<dbReference type="OrthoDB" id="1695837at2759"/>
<accession>A0A8B8ZI73</accession>
<dbReference type="GeneID" id="103696317"/>
<evidence type="ECO:0000313" key="3">
    <source>
        <dbReference type="Proteomes" id="UP000228380"/>
    </source>
</evidence>
<feature type="region of interest" description="Disordered" evidence="1">
    <location>
        <begin position="313"/>
        <end position="453"/>
    </location>
</feature>
<dbReference type="PANTHER" id="PTHR31286">
    <property type="entry name" value="GLYCINE-RICH CELL WALL STRUCTURAL PROTEIN 1.8-LIKE"/>
    <property type="match status" value="1"/>
</dbReference>
<keyword evidence="3" id="KW-1185">Reference proteome</keyword>
<organism evidence="3 4">
    <name type="scientific">Phoenix dactylifera</name>
    <name type="common">Date palm</name>
    <dbReference type="NCBI Taxonomy" id="42345"/>
    <lineage>
        <taxon>Eukaryota</taxon>
        <taxon>Viridiplantae</taxon>
        <taxon>Streptophyta</taxon>
        <taxon>Embryophyta</taxon>
        <taxon>Tracheophyta</taxon>
        <taxon>Spermatophyta</taxon>
        <taxon>Magnoliopsida</taxon>
        <taxon>Liliopsida</taxon>
        <taxon>Arecaceae</taxon>
        <taxon>Coryphoideae</taxon>
        <taxon>Phoeniceae</taxon>
        <taxon>Phoenix</taxon>
    </lineage>
</organism>
<feature type="compositionally biased region" description="Acidic residues" evidence="1">
    <location>
        <begin position="394"/>
        <end position="408"/>
    </location>
</feature>
<dbReference type="Proteomes" id="UP000228380">
    <property type="component" value="Chromosome 17"/>
</dbReference>